<dbReference type="InterPro" id="IPR036047">
    <property type="entry name" value="F-box-like_dom_sf"/>
</dbReference>
<dbReference type="SMART" id="SM00256">
    <property type="entry name" value="FBOX"/>
    <property type="match status" value="1"/>
</dbReference>
<reference evidence="2 3" key="1">
    <citation type="journal article" date="2013" name="Proc. Natl. Acad. Sci. U.S.A.">
        <title>Fine-scale variation in meiotic recombination in Mimulus inferred from population shotgun sequencing.</title>
        <authorList>
            <person name="Hellsten U."/>
            <person name="Wright K.M."/>
            <person name="Jenkins J."/>
            <person name="Shu S."/>
            <person name="Yuan Y."/>
            <person name="Wessler S.R."/>
            <person name="Schmutz J."/>
            <person name="Willis J.H."/>
            <person name="Rokhsar D.S."/>
        </authorList>
    </citation>
    <scope>NUCLEOTIDE SEQUENCE [LARGE SCALE GENOMIC DNA]</scope>
    <source>
        <strain evidence="3">cv. DUN x IM62</strain>
    </source>
</reference>
<accession>A0A022QU62</accession>
<sequence>MADTTPDLPQEIIELILSKLSLKSLLQFKTVSKSWNTLISDPIFVKNHHQQSKQSNSNDLFLHKKSWNSSDGFSLVRLEDEKLRTQRVIAPPHGWEHVLCFCEGLLLIQQYGSRRLALWNPSTGAEKSLWLPYNCFKSNFGLCRDPITDDFKVVIASWEHYMVYSFKNNSWKKRIKYECVEYYRTQYIPGVCVDGASYWLWLSQNATIIMYFDPRDDKFKILQKTESVVVEGNEPVFVAELRGRLCVYCNNGRDKETILIWTKGKGIDNNSWNKLMNVENVTMPILWFELKCFIGNKIVIRNAKDDRLVVYNPYEKKFEQFEDKEVGIGGCYFYTPSTSYEKSNS</sequence>
<dbReference type="PROSITE" id="PS50181">
    <property type="entry name" value="FBOX"/>
    <property type="match status" value="1"/>
</dbReference>
<dbReference type="InterPro" id="IPR050796">
    <property type="entry name" value="SCF_F-box_component"/>
</dbReference>
<dbReference type="PhylomeDB" id="A0A022QU62"/>
<organism evidence="2 3">
    <name type="scientific">Erythranthe guttata</name>
    <name type="common">Yellow monkey flower</name>
    <name type="synonym">Mimulus guttatus</name>
    <dbReference type="NCBI Taxonomy" id="4155"/>
    <lineage>
        <taxon>Eukaryota</taxon>
        <taxon>Viridiplantae</taxon>
        <taxon>Streptophyta</taxon>
        <taxon>Embryophyta</taxon>
        <taxon>Tracheophyta</taxon>
        <taxon>Spermatophyta</taxon>
        <taxon>Magnoliopsida</taxon>
        <taxon>eudicotyledons</taxon>
        <taxon>Gunneridae</taxon>
        <taxon>Pentapetalae</taxon>
        <taxon>asterids</taxon>
        <taxon>lamiids</taxon>
        <taxon>Lamiales</taxon>
        <taxon>Phrymaceae</taxon>
        <taxon>Erythranthe</taxon>
    </lineage>
</organism>
<evidence type="ECO:0000313" key="3">
    <source>
        <dbReference type="Proteomes" id="UP000030748"/>
    </source>
</evidence>
<protein>
    <recommendedName>
        <fullName evidence="1">F-box domain-containing protein</fullName>
    </recommendedName>
</protein>
<dbReference type="InterPro" id="IPR006527">
    <property type="entry name" value="F-box-assoc_dom_typ1"/>
</dbReference>
<keyword evidence="3" id="KW-1185">Reference proteome</keyword>
<name>A0A022QU62_ERYGU</name>
<dbReference type="Pfam" id="PF07734">
    <property type="entry name" value="FBA_1"/>
    <property type="match status" value="1"/>
</dbReference>
<proteinExistence type="predicted"/>
<dbReference type="Pfam" id="PF00646">
    <property type="entry name" value="F-box"/>
    <property type="match status" value="1"/>
</dbReference>
<dbReference type="InterPro" id="IPR017451">
    <property type="entry name" value="F-box-assoc_interact_dom"/>
</dbReference>
<dbReference type="EMBL" id="KI631018">
    <property type="protein sequence ID" value="EYU30853.1"/>
    <property type="molecule type" value="Genomic_DNA"/>
</dbReference>
<evidence type="ECO:0000259" key="1">
    <source>
        <dbReference type="PROSITE" id="PS50181"/>
    </source>
</evidence>
<dbReference type="AlphaFoldDB" id="A0A022QU62"/>
<feature type="domain" description="F-box" evidence="1">
    <location>
        <begin position="2"/>
        <end position="48"/>
    </location>
</feature>
<dbReference type="Proteomes" id="UP000030748">
    <property type="component" value="Unassembled WGS sequence"/>
</dbReference>
<dbReference type="SUPFAM" id="SSF50965">
    <property type="entry name" value="Galactose oxidase, central domain"/>
    <property type="match status" value="1"/>
</dbReference>
<dbReference type="PANTHER" id="PTHR31672">
    <property type="entry name" value="BNACNNG10540D PROTEIN"/>
    <property type="match status" value="1"/>
</dbReference>
<dbReference type="SUPFAM" id="SSF81383">
    <property type="entry name" value="F-box domain"/>
    <property type="match status" value="1"/>
</dbReference>
<dbReference type="Gene3D" id="1.20.1280.50">
    <property type="match status" value="1"/>
</dbReference>
<dbReference type="InterPro" id="IPR011043">
    <property type="entry name" value="Gal_Oxase/kelch_b-propeller"/>
</dbReference>
<dbReference type="STRING" id="4155.A0A022QU62"/>
<dbReference type="PANTHER" id="PTHR31672:SF10">
    <property type="entry name" value="F-BOX DOMAIN-CONTAINING PROTEIN"/>
    <property type="match status" value="1"/>
</dbReference>
<gene>
    <name evidence="2" type="ORF">MIMGU_mgv1a022298mg</name>
</gene>
<dbReference type="InterPro" id="IPR001810">
    <property type="entry name" value="F-box_dom"/>
</dbReference>
<dbReference type="NCBIfam" id="TIGR01640">
    <property type="entry name" value="F_box_assoc_1"/>
    <property type="match status" value="1"/>
</dbReference>
<evidence type="ECO:0000313" key="2">
    <source>
        <dbReference type="EMBL" id="EYU30853.1"/>
    </source>
</evidence>